<dbReference type="EMBL" id="MT142172">
    <property type="protein sequence ID" value="QJA75584.1"/>
    <property type="molecule type" value="Genomic_DNA"/>
</dbReference>
<gene>
    <name evidence="2" type="ORF">MM415A01749_0011</name>
    <name evidence="3" type="ORF">MM415B04111_0002</name>
    <name evidence="1" type="ORF">TM448A00912_0020</name>
    <name evidence="4" type="ORF">TM448B01037_0014</name>
</gene>
<proteinExistence type="predicted"/>
<dbReference type="EMBL" id="MT144079">
    <property type="protein sequence ID" value="QJA48322.1"/>
    <property type="molecule type" value="Genomic_DNA"/>
</dbReference>
<accession>A0A6H1ZLH2</accession>
<name>A0A6H1ZLH2_9ZZZZ</name>
<sequence length="99" mass="11414">MYRIGHTLDISDNEELMADFEGQDELELVVEVEGVDWDEDIILDIEIGDIYLFGSKGALVKVEGAMYKMIVAELATDEGLENKVRQEEEERVEDNYRRN</sequence>
<dbReference type="EMBL" id="MT144692">
    <property type="protein sequence ID" value="QJH97575.1"/>
    <property type="molecule type" value="Genomic_DNA"/>
</dbReference>
<evidence type="ECO:0000313" key="2">
    <source>
        <dbReference type="EMBL" id="QJA75584.1"/>
    </source>
</evidence>
<organism evidence="1">
    <name type="scientific">viral metagenome</name>
    <dbReference type="NCBI Taxonomy" id="1070528"/>
    <lineage>
        <taxon>unclassified sequences</taxon>
        <taxon>metagenomes</taxon>
        <taxon>organismal metagenomes</taxon>
    </lineage>
</organism>
<dbReference type="EMBL" id="MT143179">
    <property type="protein sequence ID" value="QJA93803.1"/>
    <property type="molecule type" value="Genomic_DNA"/>
</dbReference>
<dbReference type="AlphaFoldDB" id="A0A6H1ZLH2"/>
<reference evidence="1" key="1">
    <citation type="submission" date="2020-03" db="EMBL/GenBank/DDBJ databases">
        <title>The deep terrestrial virosphere.</title>
        <authorList>
            <person name="Holmfeldt K."/>
            <person name="Nilsson E."/>
            <person name="Simone D."/>
            <person name="Lopez-Fernandez M."/>
            <person name="Wu X."/>
            <person name="de Brujin I."/>
            <person name="Lundin D."/>
            <person name="Andersson A."/>
            <person name="Bertilsson S."/>
            <person name="Dopson M."/>
        </authorList>
    </citation>
    <scope>NUCLEOTIDE SEQUENCE</scope>
    <source>
        <strain evidence="2">MM415A01749</strain>
        <strain evidence="3">MM415B04111</strain>
        <strain evidence="1">TM448A00912</strain>
        <strain evidence="4">TM448B01037</strain>
    </source>
</reference>
<evidence type="ECO:0000313" key="4">
    <source>
        <dbReference type="EMBL" id="QJH97575.1"/>
    </source>
</evidence>
<evidence type="ECO:0000313" key="1">
    <source>
        <dbReference type="EMBL" id="QJA48322.1"/>
    </source>
</evidence>
<evidence type="ECO:0000313" key="3">
    <source>
        <dbReference type="EMBL" id="QJA93803.1"/>
    </source>
</evidence>
<protein>
    <submittedName>
        <fullName evidence="1">Uncharacterized protein</fullName>
    </submittedName>
</protein>